<feature type="domain" description="M23ase beta-sheet core" evidence="2">
    <location>
        <begin position="275"/>
        <end position="368"/>
    </location>
</feature>
<keyword evidence="1" id="KW-0175">Coiled coil</keyword>
<dbReference type="CDD" id="cd12797">
    <property type="entry name" value="M23_peptidase"/>
    <property type="match status" value="1"/>
</dbReference>
<dbReference type="SUPFAM" id="SSF51261">
    <property type="entry name" value="Duplicated hybrid motif"/>
    <property type="match status" value="1"/>
</dbReference>
<dbReference type="InterPro" id="IPR011055">
    <property type="entry name" value="Dup_hybrid_motif"/>
</dbReference>
<dbReference type="Gene3D" id="6.10.250.3150">
    <property type="match status" value="1"/>
</dbReference>
<name>A0A1J5ST54_9ZZZZ</name>
<dbReference type="InterPro" id="IPR016047">
    <property type="entry name" value="M23ase_b-sheet_dom"/>
</dbReference>
<evidence type="ECO:0000313" key="3">
    <source>
        <dbReference type="EMBL" id="OIR11690.1"/>
    </source>
</evidence>
<dbReference type="GO" id="GO:0004222">
    <property type="term" value="F:metalloendopeptidase activity"/>
    <property type="evidence" value="ECO:0007669"/>
    <property type="project" value="TreeGrafter"/>
</dbReference>
<keyword evidence="3" id="KW-0378">Hydrolase</keyword>
<feature type="coiled-coil region" evidence="1">
    <location>
        <begin position="161"/>
        <end position="220"/>
    </location>
</feature>
<dbReference type="Pfam" id="PF01551">
    <property type="entry name" value="Peptidase_M23"/>
    <property type="match status" value="1"/>
</dbReference>
<feature type="coiled-coil region" evidence="1">
    <location>
        <begin position="20"/>
        <end position="103"/>
    </location>
</feature>
<proteinExistence type="predicted"/>
<evidence type="ECO:0000256" key="1">
    <source>
        <dbReference type="SAM" id="Coils"/>
    </source>
</evidence>
<accession>A0A1J5ST54</accession>
<organism evidence="3">
    <name type="scientific">mine drainage metagenome</name>
    <dbReference type="NCBI Taxonomy" id="410659"/>
    <lineage>
        <taxon>unclassified sequences</taxon>
        <taxon>metagenomes</taxon>
        <taxon>ecological metagenomes</taxon>
    </lineage>
</organism>
<dbReference type="AlphaFoldDB" id="A0A1J5ST54"/>
<dbReference type="EMBL" id="MLJW01000019">
    <property type="protein sequence ID" value="OIR11690.1"/>
    <property type="molecule type" value="Genomic_DNA"/>
</dbReference>
<dbReference type="FunFam" id="2.70.70.10:FF:000003">
    <property type="entry name" value="Murein hydrolase activator EnvC"/>
    <property type="match status" value="1"/>
</dbReference>
<comment type="caution">
    <text evidence="3">The sequence shown here is derived from an EMBL/GenBank/DDBJ whole genome shotgun (WGS) entry which is preliminary data.</text>
</comment>
<evidence type="ECO:0000259" key="2">
    <source>
        <dbReference type="Pfam" id="PF01551"/>
    </source>
</evidence>
<dbReference type="PANTHER" id="PTHR21666">
    <property type="entry name" value="PEPTIDASE-RELATED"/>
    <property type="match status" value="1"/>
</dbReference>
<dbReference type="PANTHER" id="PTHR21666:SF270">
    <property type="entry name" value="MUREIN HYDROLASE ACTIVATOR ENVC"/>
    <property type="match status" value="1"/>
</dbReference>
<reference evidence="3" key="1">
    <citation type="submission" date="2016-10" db="EMBL/GenBank/DDBJ databases">
        <title>Sequence of Gallionella enrichment culture.</title>
        <authorList>
            <person name="Poehlein A."/>
            <person name="Muehling M."/>
            <person name="Daniel R."/>
        </authorList>
    </citation>
    <scope>NUCLEOTIDE SEQUENCE</scope>
</reference>
<dbReference type="InterPro" id="IPR050570">
    <property type="entry name" value="Cell_wall_metabolism_enzyme"/>
</dbReference>
<gene>
    <name evidence="3" type="primary">envC_3</name>
    <name evidence="3" type="ORF">GALL_65460</name>
</gene>
<dbReference type="Gene3D" id="2.70.70.10">
    <property type="entry name" value="Glucose Permease (Domain IIA)"/>
    <property type="match status" value="1"/>
</dbReference>
<sequence length="374" mass="42372">MTVLPRFALLAMLLLAGATQATQQDDLEKLRKRISALQQDFDKSSESKAEAADNLRESERAISDSNRRLHELAQQQQSANRELSQLQQRASAIDRELQGQQAMLGRLLYQQYMDGGEQEYLKLLLNNDDPNQVARELRYYEYIARNRAATLQSLRNGRARLQAVTDQARKKSDEIASLQAEERDQRKLLEQDKHAHQLMLNKISQQMKQQRREIGHLQRNESRLSQLVEKLAHVLPDTQADSVAFKSLKGKLALPVKGRVTNKFGARRPESTMPWTGWFLRTTPSQPVKAVAAGRVVYADWLRGFGNLLIIDHGQGYMSLYGNNETLYKQVGDGLRAGDLIATVGSSGGNADSGLYFELRFEGKPFDPGKWVRH</sequence>
<protein>
    <submittedName>
        <fullName evidence="3">Murein hydrolase activator EnvC</fullName>
    </submittedName>
</protein>